<dbReference type="OrthoDB" id="1920894at2759"/>
<dbReference type="Proteomes" id="UP000796880">
    <property type="component" value="Unassembled WGS sequence"/>
</dbReference>
<dbReference type="EMBL" id="VOIH02000012">
    <property type="protein sequence ID" value="KAF3430905.1"/>
    <property type="molecule type" value="Genomic_DNA"/>
</dbReference>
<feature type="domain" description="DCD" evidence="2">
    <location>
        <begin position="90"/>
        <end position="217"/>
    </location>
</feature>
<dbReference type="SMART" id="SM00767">
    <property type="entry name" value="DCD"/>
    <property type="match status" value="1"/>
</dbReference>
<dbReference type="AlphaFoldDB" id="A0A8K0DNA1"/>
<feature type="compositionally biased region" description="Low complexity" evidence="1">
    <location>
        <begin position="411"/>
        <end position="427"/>
    </location>
</feature>
<evidence type="ECO:0000313" key="3">
    <source>
        <dbReference type="EMBL" id="KAF3430905.1"/>
    </source>
</evidence>
<comment type="caution">
    <text evidence="3">The sequence shown here is derived from an EMBL/GenBank/DDBJ whole genome shotgun (WGS) entry which is preliminary data.</text>
</comment>
<feature type="region of interest" description="Disordered" evidence="1">
    <location>
        <begin position="377"/>
        <end position="396"/>
    </location>
</feature>
<evidence type="ECO:0000256" key="1">
    <source>
        <dbReference type="SAM" id="MobiDB-lite"/>
    </source>
</evidence>
<sequence length="533" mass="59295">MEKRRNKKLVDSGSSINHIDKSLKIRKRFKSKRNKKPMEISAYAMSDPGPSSLAVADNTNVTVGISSTCHNLSLRNIINQGKNKEMDSEQSNSGFIFMCNGKTKPECYQYRVFGLPRGNVDVVKAIKPGTRLFLYDFDLKLLYGTYEATSNGGLDLEPSAFQGKFPAQVKFRIMKDSLPLREREFKVAIKDNYQGGSKFRQVLSSNQVKALVSLFRPISVPVPSYAGASLSNVPRPHSFPSPITEEGFQPPTRLPHPGDYCQYGLEAHVAQRQPPMDPRHVVQHAALPHNVDSYYLIEAQKPYLHEKPFLSLEDPYRRYLGSSVPKDQVVEYGREHQTSQLPIGSESEDVPHSDHVAEYYSQRFPSAAASYVSIQSHPLPSAHPQPFHAHPQGELQSSHENYYSEHVPTAAASHVSVQSHSLSSSHPQPFPVHPQGELQTSHEAYHSQHFPSAAASHVSIQSHPLPSPHPQPIPAHPQGELQSFHEPYYPVPIHGNLSHVYAVPVQRPLLGSSEATTQVTSHFSFAGAAPSYH</sequence>
<dbReference type="PANTHER" id="PTHR46444">
    <property type="entry name" value="DCD (DEVELOPMENT AND CELL DEATH) DOMAIN PROTEIN-RELATED"/>
    <property type="match status" value="1"/>
</dbReference>
<gene>
    <name evidence="3" type="ORF">FNV43_RR25635</name>
</gene>
<evidence type="ECO:0000259" key="2">
    <source>
        <dbReference type="PROSITE" id="PS51222"/>
    </source>
</evidence>
<organism evidence="3 4">
    <name type="scientific">Rhamnella rubrinervis</name>
    <dbReference type="NCBI Taxonomy" id="2594499"/>
    <lineage>
        <taxon>Eukaryota</taxon>
        <taxon>Viridiplantae</taxon>
        <taxon>Streptophyta</taxon>
        <taxon>Embryophyta</taxon>
        <taxon>Tracheophyta</taxon>
        <taxon>Spermatophyta</taxon>
        <taxon>Magnoliopsida</taxon>
        <taxon>eudicotyledons</taxon>
        <taxon>Gunneridae</taxon>
        <taxon>Pentapetalae</taxon>
        <taxon>rosids</taxon>
        <taxon>fabids</taxon>
        <taxon>Rosales</taxon>
        <taxon>Rhamnaceae</taxon>
        <taxon>rhamnoid group</taxon>
        <taxon>Rhamneae</taxon>
        <taxon>Rhamnella</taxon>
    </lineage>
</organism>
<evidence type="ECO:0000313" key="4">
    <source>
        <dbReference type="Proteomes" id="UP000796880"/>
    </source>
</evidence>
<proteinExistence type="predicted"/>
<feature type="compositionally biased region" description="Pro residues" evidence="1">
    <location>
        <begin position="465"/>
        <end position="475"/>
    </location>
</feature>
<name>A0A8K0DNA1_9ROSA</name>
<feature type="region of interest" description="Disordered" evidence="1">
    <location>
        <begin position="411"/>
        <end position="483"/>
    </location>
</feature>
<keyword evidence="4" id="KW-1185">Reference proteome</keyword>
<dbReference type="InterPro" id="IPR013989">
    <property type="entry name" value="Dev_and_cell_death_domain"/>
</dbReference>
<accession>A0A8K0DNA1</accession>
<dbReference type="Pfam" id="PF10539">
    <property type="entry name" value="Dev_Cell_Death"/>
    <property type="match status" value="1"/>
</dbReference>
<protein>
    <recommendedName>
        <fullName evidence="2">DCD domain-containing protein</fullName>
    </recommendedName>
</protein>
<reference evidence="3" key="1">
    <citation type="submission" date="2020-03" db="EMBL/GenBank/DDBJ databases">
        <title>A high-quality chromosome-level genome assembly of a woody plant with both climbing and erect habits, Rhamnella rubrinervis.</title>
        <authorList>
            <person name="Lu Z."/>
            <person name="Yang Y."/>
            <person name="Zhu X."/>
            <person name="Sun Y."/>
        </authorList>
    </citation>
    <scope>NUCLEOTIDE SEQUENCE</scope>
    <source>
        <strain evidence="3">BYM</strain>
        <tissue evidence="3">Leaf</tissue>
    </source>
</reference>
<dbReference type="PANTHER" id="PTHR46444:SF19">
    <property type="entry name" value="OS02G0745600 PROTEIN"/>
    <property type="match status" value="1"/>
</dbReference>
<dbReference type="PROSITE" id="PS51222">
    <property type="entry name" value="DCD"/>
    <property type="match status" value="1"/>
</dbReference>